<evidence type="ECO:0000256" key="1">
    <source>
        <dbReference type="SAM" id="SignalP"/>
    </source>
</evidence>
<keyword evidence="1" id="KW-0732">Signal</keyword>
<dbReference type="InterPro" id="IPR050490">
    <property type="entry name" value="Bact_solute-bd_prot1"/>
</dbReference>
<proteinExistence type="predicted"/>
<sequence>MLKRKSRILAFALMVMLLVTSACTNAEKSGKESNSSENGEVLTYTFFNASSTGKDVNTGDTKIGKMFEEATGVNFDIEHIVGDSNQKIGTMIASGEYPELLNAQNATADVIDAGGFVPLNDLIEEHAPNLRKLYEPIWEKMKLEDGNIYILPSGVSNGYIKPPNIGQSAFFIKREALKEQGYPHPKTIDEYFDIIEKYAKAHPTTNGAKTIPYTLLQYDWHVGQLFDPPAFLSGEQEGIIVDNETLDVSVYHNKDITKEWLGKLNQINKKGLLDKESFTQNYDEYLAKISSGRVVGWFGPRWESGTALDTLEQDDDPYNDFMGFPIVFEEGIKDQYLNPESFVTSPGMGLTTGTPEEDQIRIIKFLDHMAKIDSQKLITWGIEGETYDVNEEGRFVRTQEQIDLVNKEEFRDEFGFSALGWYWPIMSGTFDDGNSVDPNVQPEVAQLAYDEVDKEFLKAYNIETFTDLFTEPEPAPWFPFWDATIETGSEAQLYDQQSRDLIKRSYPDIILSNPSDFDSEWNKFKKDFEKLPYKAYEEVMEESVKKEASLMK</sequence>
<dbReference type="PROSITE" id="PS51257">
    <property type="entry name" value="PROKAR_LIPOPROTEIN"/>
    <property type="match status" value="1"/>
</dbReference>
<reference evidence="2 3" key="1">
    <citation type="submission" date="2024-02" db="EMBL/GenBank/DDBJ databases">
        <title>Seven novel Bacillus-like species.</title>
        <authorList>
            <person name="Liu G."/>
        </authorList>
    </citation>
    <scope>NUCLEOTIDE SEQUENCE [LARGE SCALE GENOMIC DNA]</scope>
    <source>
        <strain evidence="2 3">FJAT-53654</strain>
    </source>
</reference>
<organism evidence="2 3">
    <name type="scientific">Metabacillus rhizosphaerae</name>
    <dbReference type="NCBI Taxonomy" id="3117747"/>
    <lineage>
        <taxon>Bacteria</taxon>
        <taxon>Bacillati</taxon>
        <taxon>Bacillota</taxon>
        <taxon>Bacilli</taxon>
        <taxon>Bacillales</taxon>
        <taxon>Bacillaceae</taxon>
        <taxon>Metabacillus</taxon>
    </lineage>
</organism>
<dbReference type="SUPFAM" id="SSF53850">
    <property type="entry name" value="Periplasmic binding protein-like II"/>
    <property type="match status" value="1"/>
</dbReference>
<evidence type="ECO:0000313" key="2">
    <source>
        <dbReference type="EMBL" id="WXB88255.1"/>
    </source>
</evidence>
<protein>
    <submittedName>
        <fullName evidence="2">Extracellular solute-binding protein</fullName>
    </submittedName>
</protein>
<feature type="chain" id="PRO_5046291557" evidence="1">
    <location>
        <begin position="25"/>
        <end position="552"/>
    </location>
</feature>
<dbReference type="RefSeq" id="WP_338787152.1">
    <property type="nucleotide sequence ID" value="NZ_CP147403.1"/>
</dbReference>
<dbReference type="Gene3D" id="3.40.190.10">
    <property type="entry name" value="Periplasmic binding protein-like II"/>
    <property type="match status" value="2"/>
</dbReference>
<gene>
    <name evidence="2" type="ORF">WCV66_24105</name>
</gene>
<dbReference type="PANTHER" id="PTHR43649:SF12">
    <property type="entry name" value="DIACETYLCHITOBIOSE BINDING PROTEIN DASA"/>
    <property type="match status" value="1"/>
</dbReference>
<evidence type="ECO:0000313" key="3">
    <source>
        <dbReference type="Proteomes" id="UP001368328"/>
    </source>
</evidence>
<name>A0ABZ2MSJ6_9BACI</name>
<dbReference type="EMBL" id="CP147403">
    <property type="protein sequence ID" value="WXB88255.1"/>
    <property type="molecule type" value="Genomic_DNA"/>
</dbReference>
<feature type="signal peptide" evidence="1">
    <location>
        <begin position="1"/>
        <end position="24"/>
    </location>
</feature>
<keyword evidence="3" id="KW-1185">Reference proteome</keyword>
<dbReference type="Pfam" id="PF13416">
    <property type="entry name" value="SBP_bac_8"/>
    <property type="match status" value="1"/>
</dbReference>
<accession>A0ABZ2MSJ6</accession>
<dbReference type="PANTHER" id="PTHR43649">
    <property type="entry name" value="ARABINOSE-BINDING PROTEIN-RELATED"/>
    <property type="match status" value="1"/>
</dbReference>
<dbReference type="InterPro" id="IPR006059">
    <property type="entry name" value="SBP"/>
</dbReference>
<dbReference type="Proteomes" id="UP001368328">
    <property type="component" value="Chromosome"/>
</dbReference>